<proteinExistence type="predicted"/>
<evidence type="ECO:0000313" key="3">
    <source>
        <dbReference type="Proteomes" id="UP001165384"/>
    </source>
</evidence>
<evidence type="ECO:0000313" key="2">
    <source>
        <dbReference type="EMBL" id="MCG2578065.1"/>
    </source>
</evidence>
<name>A0ABS9K4J3_9RHOO</name>
<keyword evidence="3" id="KW-1185">Reference proteome</keyword>
<organism evidence="2 3">
    <name type="scientific">Dechloromonas hankyongensis</name>
    <dbReference type="NCBI Taxonomy" id="2908002"/>
    <lineage>
        <taxon>Bacteria</taxon>
        <taxon>Pseudomonadati</taxon>
        <taxon>Pseudomonadota</taxon>
        <taxon>Betaproteobacteria</taxon>
        <taxon>Rhodocyclales</taxon>
        <taxon>Azonexaceae</taxon>
        <taxon>Dechloromonas</taxon>
    </lineage>
</organism>
<dbReference type="EMBL" id="JAKLTN010000002">
    <property type="protein sequence ID" value="MCG2578065.1"/>
    <property type="molecule type" value="Genomic_DNA"/>
</dbReference>
<comment type="caution">
    <text evidence="2">The sequence shown here is derived from an EMBL/GenBank/DDBJ whole genome shotgun (WGS) entry which is preliminary data.</text>
</comment>
<evidence type="ECO:0008006" key="4">
    <source>
        <dbReference type="Google" id="ProtNLM"/>
    </source>
</evidence>
<accession>A0ABS9K4J3</accession>
<sequence>MRKQGTPFNAAAVSRITSATAKSNGGQIPAGSFAAKAQSIAAKSGGTGKGSTGGKK</sequence>
<feature type="region of interest" description="Disordered" evidence="1">
    <location>
        <begin position="19"/>
        <end position="56"/>
    </location>
</feature>
<gene>
    <name evidence="2" type="ORF">LZ012_13810</name>
</gene>
<dbReference type="Proteomes" id="UP001165384">
    <property type="component" value="Unassembled WGS sequence"/>
</dbReference>
<reference evidence="2" key="1">
    <citation type="submission" date="2022-01" db="EMBL/GenBank/DDBJ databases">
        <authorList>
            <person name="Jo J.-H."/>
            <person name="Im W.-T."/>
        </authorList>
    </citation>
    <scope>NUCLEOTIDE SEQUENCE</scope>
    <source>
        <strain evidence="2">XY25</strain>
    </source>
</reference>
<evidence type="ECO:0000256" key="1">
    <source>
        <dbReference type="SAM" id="MobiDB-lite"/>
    </source>
</evidence>
<protein>
    <recommendedName>
        <fullName evidence="4">SMP domain-containing protein</fullName>
    </recommendedName>
</protein>
<feature type="compositionally biased region" description="Gly residues" evidence="1">
    <location>
        <begin position="45"/>
        <end position="56"/>
    </location>
</feature>
<dbReference type="RefSeq" id="WP_275711393.1">
    <property type="nucleotide sequence ID" value="NZ_JAKLTN010000002.1"/>
</dbReference>